<sequence length="59" mass="6039">MKGVALGIVLAIAGLALWLTTEEVQNSVISLHKAGLILAIVGAAEALFALLGLAKKTKK</sequence>
<evidence type="ECO:0000256" key="1">
    <source>
        <dbReference type="SAM" id="Phobius"/>
    </source>
</evidence>
<keyword evidence="1" id="KW-0472">Membrane</keyword>
<evidence type="ECO:0000313" key="2">
    <source>
        <dbReference type="EMBL" id="AZS72853.1"/>
    </source>
</evidence>
<dbReference type="InterPro" id="IPR043762">
    <property type="entry name" value="DUF5708"/>
</dbReference>
<protein>
    <submittedName>
        <fullName evidence="2">Uncharacterized protein</fullName>
    </submittedName>
</protein>
<proteinExistence type="predicted"/>
<dbReference type="Proteomes" id="UP000275579">
    <property type="component" value="Chromosome"/>
</dbReference>
<organism evidence="2 3">
    <name type="scientific">Streptomyces lydicus</name>
    <dbReference type="NCBI Taxonomy" id="47763"/>
    <lineage>
        <taxon>Bacteria</taxon>
        <taxon>Bacillati</taxon>
        <taxon>Actinomycetota</taxon>
        <taxon>Actinomycetes</taxon>
        <taxon>Kitasatosporales</taxon>
        <taxon>Streptomycetaceae</taxon>
        <taxon>Streptomyces</taxon>
    </lineage>
</organism>
<dbReference type="AlphaFoldDB" id="A0A3Q9KAJ1"/>
<name>A0A3Q9KAJ1_9ACTN</name>
<dbReference type="EMBL" id="CP029042">
    <property type="protein sequence ID" value="AZS72853.1"/>
    <property type="molecule type" value="Genomic_DNA"/>
</dbReference>
<reference evidence="2 3" key="1">
    <citation type="submission" date="2018-04" db="EMBL/GenBank/DDBJ databases">
        <title>Complete genome sequences of Streptomyces lydicus strain WYEC and characterization of antagonistic properties of biological control agents.</title>
        <authorList>
            <person name="Mariita R.M."/>
            <person name="Sello J.K."/>
        </authorList>
    </citation>
    <scope>NUCLEOTIDE SEQUENCE [LARGE SCALE GENOMIC DNA]</scope>
    <source>
        <strain evidence="2 3">WYEC 108</strain>
    </source>
</reference>
<dbReference type="Pfam" id="PF18969">
    <property type="entry name" value="DUF5708"/>
    <property type="match status" value="1"/>
</dbReference>
<feature type="transmembrane region" description="Helical" evidence="1">
    <location>
        <begin position="34"/>
        <end position="54"/>
    </location>
</feature>
<keyword evidence="1" id="KW-0812">Transmembrane</keyword>
<evidence type="ECO:0000313" key="3">
    <source>
        <dbReference type="Proteomes" id="UP000275579"/>
    </source>
</evidence>
<dbReference type="RefSeq" id="WP_127151930.1">
    <property type="nucleotide sequence ID" value="NZ_CP029042.1"/>
</dbReference>
<accession>A0A3Q9KAJ1</accession>
<keyword evidence="1" id="KW-1133">Transmembrane helix</keyword>
<gene>
    <name evidence="2" type="ORF">DDE74_19480</name>
</gene>